<reference evidence="1" key="2">
    <citation type="submission" date="2021-10" db="EMBL/GenBank/DDBJ databases">
        <authorList>
            <person name="Mesa V."/>
        </authorList>
    </citation>
    <scope>NUCLEOTIDE SEQUENCE</scope>
    <source>
        <strain evidence="1">CC3_PB</strain>
    </source>
</reference>
<dbReference type="Proteomes" id="UP000789738">
    <property type="component" value="Unassembled WGS sequence"/>
</dbReference>
<comment type="caution">
    <text evidence="2">The sequence shown here is derived from an EMBL/GenBank/DDBJ whole genome shotgun (WGS) entry which is preliminary data.</text>
</comment>
<sequence>MKDNILLNKNFFTYDEEKYLDEEFYRIQEKLKPKQRVIILEENLNIIKFDIKIRKNKISNFVDENIKKNIPQNGDVLYHYIYDSKSNLLYIYYIKGGKRIDNLIDYVKELEVTPIQFLIMSVLRNKFKIKDKEIRVLVKINNYYYYLNIENNIIKQSFIVTNEEEILKNIEINEEYSKLYIDNNILHEIAEIKNHINIISFDIVKGIYEKINKK</sequence>
<protein>
    <submittedName>
        <fullName evidence="2">Uncharacterized protein</fullName>
    </submittedName>
</protein>
<dbReference type="OrthoDB" id="1908899at2"/>
<keyword evidence="3" id="KW-1185">Reference proteome</keyword>
<proteinExistence type="predicted"/>
<name>A0A2A7MGX5_9CLOT</name>
<dbReference type="RefSeq" id="WP_058294944.1">
    <property type="nucleotide sequence ID" value="NZ_CAKJVD010000037.1"/>
</dbReference>
<gene>
    <name evidence="1" type="ORF">CNEO_43709</name>
    <name evidence="2" type="ORF">CQ394_03390</name>
</gene>
<evidence type="ECO:0000313" key="3">
    <source>
        <dbReference type="Proteomes" id="UP000220840"/>
    </source>
</evidence>
<dbReference type="EMBL" id="PDCJ01000001">
    <property type="protein sequence ID" value="PEG30777.1"/>
    <property type="molecule type" value="Genomic_DNA"/>
</dbReference>
<evidence type="ECO:0000313" key="1">
    <source>
        <dbReference type="EMBL" id="CAG9708573.1"/>
    </source>
</evidence>
<evidence type="ECO:0000313" key="2">
    <source>
        <dbReference type="EMBL" id="PEG30777.1"/>
    </source>
</evidence>
<dbReference type="Proteomes" id="UP000220840">
    <property type="component" value="Unassembled WGS sequence"/>
</dbReference>
<dbReference type="STRING" id="137838.GCA_001458595_02138"/>
<accession>A0A2A7MGX5</accession>
<dbReference type="EMBL" id="CAKJVE010000004">
    <property type="protein sequence ID" value="CAG9708573.1"/>
    <property type="molecule type" value="Genomic_DNA"/>
</dbReference>
<organism evidence="2 3">
    <name type="scientific">Clostridium neonatale</name>
    <dbReference type="NCBI Taxonomy" id="137838"/>
    <lineage>
        <taxon>Bacteria</taxon>
        <taxon>Bacillati</taxon>
        <taxon>Bacillota</taxon>
        <taxon>Clostridia</taxon>
        <taxon>Eubacteriales</taxon>
        <taxon>Clostridiaceae</taxon>
        <taxon>Clostridium</taxon>
    </lineage>
</organism>
<reference evidence="2 3" key="1">
    <citation type="submission" date="2017-10" db="EMBL/GenBank/DDBJ databases">
        <title>Effective Description of Clostridium neonatale sp. nov. linked to necrotizing enterocolitis in neonates and a clarification of species assignable to the genus Clostridium (Prazmowski 1880) emend. Lawson and Rainey 2016.</title>
        <authorList>
            <person name="Bernard K."/>
            <person name="Burdz T."/>
            <person name="Wiebe D."/>
            <person name="Balcewich B."/>
            <person name="Alfa M."/>
            <person name="Bernier A.-M."/>
        </authorList>
    </citation>
    <scope>NUCLEOTIDE SEQUENCE [LARGE SCALE GENOMIC DNA]</scope>
    <source>
        <strain evidence="2 3">LCDC99A005</strain>
    </source>
</reference>
<dbReference type="GeneID" id="68877140"/>
<dbReference type="AlphaFoldDB" id="A0A2A7MGX5"/>